<dbReference type="GO" id="GO:0004077">
    <property type="term" value="F:biotin--[biotin carboxyl-carrier protein] ligase activity"/>
    <property type="evidence" value="ECO:0007669"/>
    <property type="project" value="InterPro"/>
</dbReference>
<proteinExistence type="inferred from homology"/>
<dbReference type="Proteomes" id="UP000636800">
    <property type="component" value="Chromosome 1"/>
</dbReference>
<evidence type="ECO:0000256" key="2">
    <source>
        <dbReference type="ARBA" id="ARBA00022598"/>
    </source>
</evidence>
<name>A0A835S3J9_VANPL</name>
<dbReference type="OrthoDB" id="10250105at2759"/>
<dbReference type="GO" id="GO:0005737">
    <property type="term" value="C:cytoplasm"/>
    <property type="evidence" value="ECO:0007669"/>
    <property type="project" value="TreeGrafter"/>
</dbReference>
<dbReference type="EMBL" id="JADCNM010000001">
    <property type="protein sequence ID" value="KAG0501928.1"/>
    <property type="molecule type" value="Genomic_DNA"/>
</dbReference>
<keyword evidence="3" id="KW-0812">Transmembrane</keyword>
<comment type="similarity">
    <text evidence="1">Belongs to the biotin--protein ligase family.</text>
</comment>
<evidence type="ECO:0000313" key="7">
    <source>
        <dbReference type="Proteomes" id="UP000636800"/>
    </source>
</evidence>
<sequence length="400" mass="44360">MPVAVRHLSSPSAASTAVTAAATAIAVFFFFRRRNRSSTCISSCFKFLSIASSSYPSIPSPLEGIAAMDDHCGGSLLVLCGKSQQEEQFARCILVKKDALKILGEGEAQGEIKVFLQSDIGSVGSPTFRMERYLDALKTDQFGRLLIWSPLLPSTHDVVSKNFGEFPIGTVCITDVQCKGRGRARNVWESPLGCLLFSFTLQMEDGRKVPLLQYVVSLAVTEAIKESCQAKGLPDIHVRIKWPNDLYLNGLKVGGVLCTSTYSSKNFNVCAGVGLNLDNEEPTTCLNVVLQELTSVSHQLGREEIIAAFFNNFEKLFRDFLSNGFQVLEELYYKTWLHSEQKVVIEEQQEGQVENVPVTIKGLTSSGYLLAVDEENRRYELHPNGNSFDFFKGLVRRKLD</sequence>
<dbReference type="Proteomes" id="UP000639772">
    <property type="component" value="Chromosome 1"/>
</dbReference>
<evidence type="ECO:0000259" key="4">
    <source>
        <dbReference type="PROSITE" id="PS51733"/>
    </source>
</evidence>
<dbReference type="CDD" id="cd16442">
    <property type="entry name" value="BPL"/>
    <property type="match status" value="1"/>
</dbReference>
<evidence type="ECO:0000256" key="1">
    <source>
        <dbReference type="ARBA" id="ARBA00009934"/>
    </source>
</evidence>
<dbReference type="PANTHER" id="PTHR12835">
    <property type="entry name" value="BIOTIN PROTEIN LIGASE"/>
    <property type="match status" value="1"/>
</dbReference>
<evidence type="ECO:0000313" key="8">
    <source>
        <dbReference type="Proteomes" id="UP000639772"/>
    </source>
</evidence>
<feature type="transmembrane region" description="Helical" evidence="3">
    <location>
        <begin position="12"/>
        <end position="31"/>
    </location>
</feature>
<dbReference type="InterPro" id="IPR004143">
    <property type="entry name" value="BPL_LPL_catalytic"/>
</dbReference>
<dbReference type="PROSITE" id="PS51733">
    <property type="entry name" value="BPL_LPL_CATALYTIC"/>
    <property type="match status" value="1"/>
</dbReference>
<evidence type="ECO:0000313" key="5">
    <source>
        <dbReference type="EMBL" id="KAG0497566.1"/>
    </source>
</evidence>
<dbReference type="InterPro" id="IPR004408">
    <property type="entry name" value="Biotin_CoA_COase_ligase"/>
</dbReference>
<dbReference type="EMBL" id="JADCNL010000001">
    <property type="protein sequence ID" value="KAG0497566.1"/>
    <property type="molecule type" value="Genomic_DNA"/>
</dbReference>
<dbReference type="Gene3D" id="3.30.930.10">
    <property type="entry name" value="Bira Bifunctional Protein, Domain 2"/>
    <property type="match status" value="1"/>
</dbReference>
<dbReference type="NCBIfam" id="TIGR00121">
    <property type="entry name" value="birA_ligase"/>
    <property type="match status" value="1"/>
</dbReference>
<keyword evidence="2" id="KW-0436">Ligase</keyword>
<keyword evidence="7" id="KW-1185">Reference proteome</keyword>
<dbReference type="Pfam" id="PF03099">
    <property type="entry name" value="BPL_LplA_LipB"/>
    <property type="match status" value="1"/>
</dbReference>
<reference evidence="7 8" key="1">
    <citation type="journal article" date="2020" name="Nat. Food">
        <title>A phased Vanilla planifolia genome enables genetic improvement of flavour and production.</title>
        <authorList>
            <person name="Hasing T."/>
            <person name="Tang H."/>
            <person name="Brym M."/>
            <person name="Khazi F."/>
            <person name="Huang T."/>
            <person name="Chambers A.H."/>
        </authorList>
    </citation>
    <scope>NUCLEOTIDE SEQUENCE [LARGE SCALE GENOMIC DNA]</scope>
    <source>
        <tissue evidence="6">Leaf</tissue>
    </source>
</reference>
<protein>
    <recommendedName>
        <fullName evidence="4">BPL/LPL catalytic domain-containing protein</fullName>
    </recommendedName>
</protein>
<dbReference type="AlphaFoldDB" id="A0A835S3J9"/>
<dbReference type="SUPFAM" id="SSF55681">
    <property type="entry name" value="Class II aaRS and biotin synthetases"/>
    <property type="match status" value="1"/>
</dbReference>
<accession>A0A835S3J9</accession>
<organism evidence="6 8">
    <name type="scientific">Vanilla planifolia</name>
    <name type="common">Vanilla</name>
    <dbReference type="NCBI Taxonomy" id="51239"/>
    <lineage>
        <taxon>Eukaryota</taxon>
        <taxon>Viridiplantae</taxon>
        <taxon>Streptophyta</taxon>
        <taxon>Embryophyta</taxon>
        <taxon>Tracheophyta</taxon>
        <taxon>Spermatophyta</taxon>
        <taxon>Magnoliopsida</taxon>
        <taxon>Liliopsida</taxon>
        <taxon>Asparagales</taxon>
        <taxon>Orchidaceae</taxon>
        <taxon>Vanilloideae</taxon>
        <taxon>Vanilleae</taxon>
        <taxon>Vanilla</taxon>
    </lineage>
</organism>
<dbReference type="PANTHER" id="PTHR12835:SF5">
    <property type="entry name" value="BIOTIN--PROTEIN LIGASE"/>
    <property type="match status" value="1"/>
</dbReference>
<gene>
    <name evidence="6" type="ORF">HPP92_002000</name>
    <name evidence="5" type="ORF">HPP92_002257</name>
</gene>
<evidence type="ECO:0000313" key="6">
    <source>
        <dbReference type="EMBL" id="KAG0501928.1"/>
    </source>
</evidence>
<dbReference type="InterPro" id="IPR045864">
    <property type="entry name" value="aa-tRNA-synth_II/BPL/LPL"/>
</dbReference>
<keyword evidence="3" id="KW-0472">Membrane</keyword>
<feature type="domain" description="BPL/LPL catalytic" evidence="4">
    <location>
        <begin position="131"/>
        <end position="321"/>
    </location>
</feature>
<evidence type="ECO:0000256" key="3">
    <source>
        <dbReference type="SAM" id="Phobius"/>
    </source>
</evidence>
<keyword evidence="3" id="KW-1133">Transmembrane helix</keyword>
<comment type="caution">
    <text evidence="6">The sequence shown here is derived from an EMBL/GenBank/DDBJ whole genome shotgun (WGS) entry which is preliminary data.</text>
</comment>